<proteinExistence type="predicted"/>
<evidence type="ECO:0000313" key="2">
    <source>
        <dbReference type="WBParaSite" id="nRc.2.0.1.t31464-RA"/>
    </source>
</evidence>
<reference evidence="2" key="1">
    <citation type="submission" date="2022-11" db="UniProtKB">
        <authorList>
            <consortium name="WormBaseParasite"/>
        </authorList>
    </citation>
    <scope>IDENTIFICATION</scope>
</reference>
<keyword evidence="1" id="KW-1185">Reference proteome</keyword>
<name>A0A915JZI2_ROMCU</name>
<dbReference type="Proteomes" id="UP000887565">
    <property type="component" value="Unplaced"/>
</dbReference>
<protein>
    <submittedName>
        <fullName evidence="2">Uncharacterized protein</fullName>
    </submittedName>
</protein>
<accession>A0A915JZI2</accession>
<dbReference type="AlphaFoldDB" id="A0A915JZI2"/>
<evidence type="ECO:0000313" key="1">
    <source>
        <dbReference type="Proteomes" id="UP000887565"/>
    </source>
</evidence>
<organism evidence="1 2">
    <name type="scientific">Romanomermis culicivorax</name>
    <name type="common">Nematode worm</name>
    <dbReference type="NCBI Taxonomy" id="13658"/>
    <lineage>
        <taxon>Eukaryota</taxon>
        <taxon>Metazoa</taxon>
        <taxon>Ecdysozoa</taxon>
        <taxon>Nematoda</taxon>
        <taxon>Enoplea</taxon>
        <taxon>Dorylaimia</taxon>
        <taxon>Mermithida</taxon>
        <taxon>Mermithoidea</taxon>
        <taxon>Mermithidae</taxon>
        <taxon>Romanomermis</taxon>
    </lineage>
</organism>
<dbReference type="WBParaSite" id="nRc.2.0.1.t31464-RA">
    <property type="protein sequence ID" value="nRc.2.0.1.t31464-RA"/>
    <property type="gene ID" value="nRc.2.0.1.g31464"/>
</dbReference>
<sequence length="98" mass="11382">MPLDEEFAYWFCDVENDNVCHVAGMFTLPVNQNRYFTGQYHSLILELEKKGVDLYMKYFRMPPAIFAALLSRVGPELQKKSTHKMPIGPAERLALTLW</sequence>